<proteinExistence type="predicted"/>
<sequence>MKYILQALYHRFYSKPIATPQAQRIEANHRALITHLNKGDRKLVLRIIDDKDQLINDISFDSFISGFELAWKLAKELDRYDRPDLPR</sequence>
<dbReference type="KEGG" id="eha:Ethha_1277"/>
<protein>
    <submittedName>
        <fullName evidence="1">Uncharacterized protein</fullName>
    </submittedName>
</protein>
<evidence type="ECO:0000313" key="2">
    <source>
        <dbReference type="Proteomes" id="UP000001551"/>
    </source>
</evidence>
<keyword evidence="2" id="KW-1185">Reference proteome</keyword>
<dbReference type="STRING" id="663278.Ethha_1277"/>
<dbReference type="eggNOG" id="ENOG5033NRA">
    <property type="taxonomic scope" value="Bacteria"/>
</dbReference>
<dbReference type="EMBL" id="CP002400">
    <property type="protein sequence ID" value="ADU26820.1"/>
    <property type="molecule type" value="Genomic_DNA"/>
</dbReference>
<reference evidence="1 2" key="1">
    <citation type="submission" date="2010-12" db="EMBL/GenBank/DDBJ databases">
        <title>Complete sequence of Ethanoligenens harbinense YUAN-3.</title>
        <authorList>
            <person name="Lucas S."/>
            <person name="Copeland A."/>
            <person name="Lapidus A."/>
            <person name="Cheng J.-F."/>
            <person name="Bruce D."/>
            <person name="Goodwin L."/>
            <person name="Pitluck S."/>
            <person name="Chertkov O."/>
            <person name="Misra M."/>
            <person name="Detter J.C."/>
            <person name="Han C."/>
            <person name="Tapia R."/>
            <person name="Land M."/>
            <person name="Hauser L."/>
            <person name="Jeffries C."/>
            <person name="Kyrpides N."/>
            <person name="Ivanova N."/>
            <person name="Mikhailova N."/>
            <person name="Wang A."/>
            <person name="Mouttaki H."/>
            <person name="He Z."/>
            <person name="Zhou J."/>
            <person name="Hemme C.L."/>
            <person name="Woyke T."/>
        </authorList>
    </citation>
    <scope>NUCLEOTIDE SEQUENCE [LARGE SCALE GENOMIC DNA]</scope>
    <source>
        <strain evidence="2">DSM 18485 / JCM 12961 / CGMCC 1.5033 / YUAN-3</strain>
    </source>
</reference>
<accession>E6U5R1</accession>
<organism evidence="1 2">
    <name type="scientific">Ethanoligenens harbinense (strain DSM 18485 / JCM 12961 / CGMCC 1.5033 / YUAN-3)</name>
    <dbReference type="NCBI Taxonomy" id="663278"/>
    <lineage>
        <taxon>Bacteria</taxon>
        <taxon>Bacillati</taxon>
        <taxon>Bacillota</taxon>
        <taxon>Clostridia</taxon>
        <taxon>Eubacteriales</taxon>
        <taxon>Oscillospiraceae</taxon>
        <taxon>Ethanoligenens</taxon>
    </lineage>
</organism>
<name>E6U5R1_ETHHY</name>
<dbReference type="HOGENOM" id="CLU_174631_1_0_9"/>
<dbReference type="AlphaFoldDB" id="E6U5R1"/>
<dbReference type="Proteomes" id="UP000001551">
    <property type="component" value="Chromosome"/>
</dbReference>
<dbReference type="RefSeq" id="WP_013485175.1">
    <property type="nucleotide sequence ID" value="NC_014828.1"/>
</dbReference>
<evidence type="ECO:0000313" key="1">
    <source>
        <dbReference type="EMBL" id="ADU26820.1"/>
    </source>
</evidence>
<gene>
    <name evidence="1" type="ordered locus">Ethha_1277</name>
</gene>